<dbReference type="RefSeq" id="WP_279251871.1">
    <property type="nucleotide sequence ID" value="NZ_SHNP01000001.1"/>
</dbReference>
<sequence>MAQSKKPLAVALGAAFLATSIAPLACAEMNPFSAQQLSGGYDLVSFSKHEEGKCGEGKCGDDSAHGEKAEDEGKCGEGKCGDDKAESEGKCGGDKAEGEGKCGGDKAEGEGKCGEGKCGG</sequence>
<dbReference type="Proteomes" id="UP001143307">
    <property type="component" value="Unassembled WGS sequence"/>
</dbReference>
<evidence type="ECO:0000313" key="4">
    <source>
        <dbReference type="Proteomes" id="UP001143307"/>
    </source>
</evidence>
<evidence type="ECO:0000313" key="3">
    <source>
        <dbReference type="EMBL" id="MCX2972928.1"/>
    </source>
</evidence>
<reference evidence="3" key="1">
    <citation type="submission" date="2019-02" db="EMBL/GenBank/DDBJ databases">
        <authorList>
            <person name="Li S.-H."/>
        </authorList>
    </citation>
    <scope>NUCLEOTIDE SEQUENCE</scope>
    <source>
        <strain evidence="3">IMCC8485</strain>
    </source>
</reference>
<evidence type="ECO:0000256" key="2">
    <source>
        <dbReference type="SAM" id="SignalP"/>
    </source>
</evidence>
<feature type="signal peptide" evidence="2">
    <location>
        <begin position="1"/>
        <end position="27"/>
    </location>
</feature>
<feature type="chain" id="PRO_5047019238" description="Low-complexity protein" evidence="2">
    <location>
        <begin position="28"/>
        <end position="120"/>
    </location>
</feature>
<organism evidence="3 4">
    <name type="scientific">Candidatus Seongchinamella marina</name>
    <dbReference type="NCBI Taxonomy" id="2518990"/>
    <lineage>
        <taxon>Bacteria</taxon>
        <taxon>Pseudomonadati</taxon>
        <taxon>Pseudomonadota</taxon>
        <taxon>Gammaproteobacteria</taxon>
        <taxon>Cellvibrionales</taxon>
        <taxon>Halieaceae</taxon>
        <taxon>Seongchinamella</taxon>
    </lineage>
</organism>
<keyword evidence="4" id="KW-1185">Reference proteome</keyword>
<accession>A0ABT3SSF8</accession>
<feature type="region of interest" description="Disordered" evidence="1">
    <location>
        <begin position="51"/>
        <end position="120"/>
    </location>
</feature>
<proteinExistence type="predicted"/>
<evidence type="ECO:0008006" key="5">
    <source>
        <dbReference type="Google" id="ProtNLM"/>
    </source>
</evidence>
<evidence type="ECO:0000256" key="1">
    <source>
        <dbReference type="SAM" id="MobiDB-lite"/>
    </source>
</evidence>
<protein>
    <recommendedName>
        <fullName evidence="5">Low-complexity protein</fullName>
    </recommendedName>
</protein>
<name>A0ABT3SSF8_9GAMM</name>
<gene>
    <name evidence="3" type="ORF">EYC87_04920</name>
</gene>
<comment type="caution">
    <text evidence="3">The sequence shown here is derived from an EMBL/GenBank/DDBJ whole genome shotgun (WGS) entry which is preliminary data.</text>
</comment>
<keyword evidence="2" id="KW-0732">Signal</keyword>
<dbReference type="EMBL" id="SHNP01000001">
    <property type="protein sequence ID" value="MCX2972928.1"/>
    <property type="molecule type" value="Genomic_DNA"/>
</dbReference>